<sequence>MAFETPYSFPGRSATPAAYDPFRADLQRIQHQIFPGLDKPPASNNGAPALTYGEHACGGWEIAWAQIVGPSHRISEDSLGYAMHCRYDAPGPDKHAPHGVSLVLADGVGGGARGDIASHALVRHCLAMGSLHANANATHPGLLLEGLSTADSAVNRSLAARTPLPGAATLAAAWLDSRAQGWISRVGDARLSIWNIHTGQLLPLLADQSYANLGELPPHPSHWSAPARMVGAGLMGAPEVHPLSLAAQEILMLSSDGLHQWLSSADTLPRQGVSGTRLADFAQALAMHARETGSDDDISVLLLRAPNPIS</sequence>
<dbReference type="InterPro" id="IPR036457">
    <property type="entry name" value="PPM-type-like_dom_sf"/>
</dbReference>
<dbReference type="RefSeq" id="WP_074930275.1">
    <property type="nucleotide sequence ID" value="NZ_CYIG01000033.1"/>
</dbReference>
<dbReference type="Proteomes" id="UP000183656">
    <property type="component" value="Unassembled WGS sequence"/>
</dbReference>
<dbReference type="PROSITE" id="PS51746">
    <property type="entry name" value="PPM_2"/>
    <property type="match status" value="1"/>
</dbReference>
<keyword evidence="3" id="KW-1185">Reference proteome</keyword>
<dbReference type="Gene3D" id="3.60.40.10">
    <property type="entry name" value="PPM-type phosphatase domain"/>
    <property type="match status" value="1"/>
</dbReference>
<dbReference type="AlphaFoldDB" id="A0A1I7JE38"/>
<feature type="domain" description="PPM-type phosphatase" evidence="1">
    <location>
        <begin position="71"/>
        <end position="305"/>
    </location>
</feature>
<evidence type="ECO:0000313" key="2">
    <source>
        <dbReference type="EMBL" id="SFU83422.1"/>
    </source>
</evidence>
<protein>
    <submittedName>
        <fullName evidence="2">Serine/threonine protein phosphatase PrpC</fullName>
    </submittedName>
</protein>
<reference evidence="2 3" key="1">
    <citation type="submission" date="2016-10" db="EMBL/GenBank/DDBJ databases">
        <authorList>
            <person name="de Groot N.N."/>
        </authorList>
    </citation>
    <scope>NUCLEOTIDE SEQUENCE [LARGE SCALE GENOMIC DNA]</scope>
    <source>
        <strain evidence="2 3">R-24608</strain>
    </source>
</reference>
<dbReference type="EMBL" id="FPBX01000025">
    <property type="protein sequence ID" value="SFU83422.1"/>
    <property type="molecule type" value="Genomic_DNA"/>
</dbReference>
<gene>
    <name evidence="2" type="ORF">SAMN04489707_102518</name>
</gene>
<dbReference type="SUPFAM" id="SSF81606">
    <property type="entry name" value="PP2C-like"/>
    <property type="match status" value="1"/>
</dbReference>
<evidence type="ECO:0000259" key="1">
    <source>
        <dbReference type="PROSITE" id="PS51746"/>
    </source>
</evidence>
<organism evidence="2 3">
    <name type="scientific">Paenacidovorax caeni</name>
    <dbReference type="NCBI Taxonomy" id="343013"/>
    <lineage>
        <taxon>Bacteria</taxon>
        <taxon>Pseudomonadati</taxon>
        <taxon>Pseudomonadota</taxon>
        <taxon>Betaproteobacteria</taxon>
        <taxon>Burkholderiales</taxon>
        <taxon>Comamonadaceae</taxon>
        <taxon>Paenacidovorax</taxon>
    </lineage>
</organism>
<dbReference type="InterPro" id="IPR001932">
    <property type="entry name" value="PPM-type_phosphatase-like_dom"/>
</dbReference>
<evidence type="ECO:0000313" key="3">
    <source>
        <dbReference type="Proteomes" id="UP000183656"/>
    </source>
</evidence>
<name>A0A1I7JE38_9BURK</name>
<dbReference type="STRING" id="343013.SAMN04489707_102518"/>
<proteinExistence type="predicted"/>
<accession>A0A1I7JE38</accession>